<evidence type="ECO:0000256" key="3">
    <source>
        <dbReference type="ARBA" id="ARBA00022989"/>
    </source>
</evidence>
<name>A0A840VE62_9BACT</name>
<dbReference type="Proteomes" id="UP000557717">
    <property type="component" value="Unassembled WGS sequence"/>
</dbReference>
<proteinExistence type="predicted"/>
<feature type="transmembrane region" description="Helical" evidence="5">
    <location>
        <begin position="52"/>
        <end position="71"/>
    </location>
</feature>
<feature type="transmembrane region" description="Helical" evidence="5">
    <location>
        <begin position="83"/>
        <end position="102"/>
    </location>
</feature>
<dbReference type="GO" id="GO:0016020">
    <property type="term" value="C:membrane"/>
    <property type="evidence" value="ECO:0007669"/>
    <property type="project" value="UniProtKB-SubCell"/>
</dbReference>
<keyword evidence="8" id="KW-1185">Reference proteome</keyword>
<evidence type="ECO:0000256" key="1">
    <source>
        <dbReference type="ARBA" id="ARBA00004141"/>
    </source>
</evidence>
<feature type="domain" description="Methylamine utilisation protein MauE" evidence="6">
    <location>
        <begin position="9"/>
        <end position="133"/>
    </location>
</feature>
<dbReference type="InterPro" id="IPR009908">
    <property type="entry name" value="Methylamine_util_MauE"/>
</dbReference>
<evidence type="ECO:0000256" key="2">
    <source>
        <dbReference type="ARBA" id="ARBA00022692"/>
    </source>
</evidence>
<evidence type="ECO:0000259" key="6">
    <source>
        <dbReference type="Pfam" id="PF07291"/>
    </source>
</evidence>
<dbReference type="Pfam" id="PF07291">
    <property type="entry name" value="MauE"/>
    <property type="match status" value="1"/>
</dbReference>
<comment type="caution">
    <text evidence="7">The sequence shown here is derived from an EMBL/GenBank/DDBJ whole genome shotgun (WGS) entry which is preliminary data.</text>
</comment>
<protein>
    <submittedName>
        <fullName evidence="7">Putative membrane protein YphA (DoxX/SURF4 family)</fullName>
    </submittedName>
</protein>
<dbReference type="EMBL" id="JACHFD010000036">
    <property type="protein sequence ID" value="MBB5353794.1"/>
    <property type="molecule type" value="Genomic_DNA"/>
</dbReference>
<keyword evidence="2 5" id="KW-0812">Transmembrane</keyword>
<organism evidence="7 8">
    <name type="scientific">Haloferula luteola</name>
    <dbReference type="NCBI Taxonomy" id="595692"/>
    <lineage>
        <taxon>Bacteria</taxon>
        <taxon>Pseudomonadati</taxon>
        <taxon>Verrucomicrobiota</taxon>
        <taxon>Verrucomicrobiia</taxon>
        <taxon>Verrucomicrobiales</taxon>
        <taxon>Verrucomicrobiaceae</taxon>
        <taxon>Haloferula</taxon>
    </lineage>
</organism>
<reference evidence="7 8" key="1">
    <citation type="submission" date="2020-08" db="EMBL/GenBank/DDBJ databases">
        <title>Genomic Encyclopedia of Type Strains, Phase IV (KMG-IV): sequencing the most valuable type-strain genomes for metagenomic binning, comparative biology and taxonomic classification.</title>
        <authorList>
            <person name="Goeker M."/>
        </authorList>
    </citation>
    <scope>NUCLEOTIDE SEQUENCE [LARGE SCALE GENOMIC DNA]</scope>
    <source>
        <strain evidence="7 8">YC6886</strain>
    </source>
</reference>
<evidence type="ECO:0000313" key="8">
    <source>
        <dbReference type="Proteomes" id="UP000557717"/>
    </source>
</evidence>
<feature type="transmembrane region" description="Helical" evidence="5">
    <location>
        <begin position="12"/>
        <end position="32"/>
    </location>
</feature>
<dbReference type="AlphaFoldDB" id="A0A840VE62"/>
<gene>
    <name evidence="7" type="ORF">HNR46_004057</name>
</gene>
<dbReference type="RefSeq" id="WP_184022184.1">
    <property type="nucleotide sequence ID" value="NZ_JACHFD010000036.1"/>
</dbReference>
<comment type="subcellular location">
    <subcellularLocation>
        <location evidence="1">Membrane</location>
        <topology evidence="1">Multi-pass membrane protein</topology>
    </subcellularLocation>
</comment>
<evidence type="ECO:0000256" key="4">
    <source>
        <dbReference type="ARBA" id="ARBA00023136"/>
    </source>
</evidence>
<dbReference type="GO" id="GO:0030416">
    <property type="term" value="P:methylamine metabolic process"/>
    <property type="evidence" value="ECO:0007669"/>
    <property type="project" value="InterPro"/>
</dbReference>
<evidence type="ECO:0000313" key="7">
    <source>
        <dbReference type="EMBL" id="MBB5353794.1"/>
    </source>
</evidence>
<accession>A0A840VE62</accession>
<sequence>MAPKSKFDYTVLTLRVSLGVWFAFLGGLKLFQVGPQAFARQAAEFEILQDPYNLGVAYAVAWLEVLCGLGLMTGFMIRGAVRWAVGLTLLFLFVNAQAMVRGLDPDCGCFGKAFTLGMGPKIVLLCLQLAVLVFLIVSEHLGRRRVFGGSRMQLPS</sequence>
<evidence type="ECO:0000256" key="5">
    <source>
        <dbReference type="SAM" id="Phobius"/>
    </source>
</evidence>
<feature type="transmembrane region" description="Helical" evidence="5">
    <location>
        <begin position="122"/>
        <end position="142"/>
    </location>
</feature>
<keyword evidence="4 5" id="KW-0472">Membrane</keyword>
<keyword evidence="3 5" id="KW-1133">Transmembrane helix</keyword>